<dbReference type="EMBL" id="JABVEC010000001">
    <property type="protein sequence ID" value="MBC6464277.1"/>
    <property type="molecule type" value="Genomic_DNA"/>
</dbReference>
<dbReference type="InterPro" id="IPR036388">
    <property type="entry name" value="WH-like_DNA-bd_sf"/>
</dbReference>
<dbReference type="PANTHER" id="PTHR44688">
    <property type="entry name" value="DNA-BINDING TRANSCRIPTIONAL ACTIVATOR DEVR_DOSR"/>
    <property type="match status" value="1"/>
</dbReference>
<evidence type="ECO:0000256" key="4">
    <source>
        <dbReference type="SAM" id="MobiDB-lite"/>
    </source>
</evidence>
<keyword evidence="1" id="KW-0805">Transcription regulation</keyword>
<evidence type="ECO:0000256" key="3">
    <source>
        <dbReference type="ARBA" id="ARBA00023163"/>
    </source>
</evidence>
<dbReference type="Pfam" id="PF00196">
    <property type="entry name" value="GerE"/>
    <property type="match status" value="1"/>
</dbReference>
<protein>
    <submittedName>
        <fullName evidence="6">Helix-turn-helix transcriptional regulator</fullName>
    </submittedName>
</protein>
<dbReference type="InterPro" id="IPR000792">
    <property type="entry name" value="Tscrpt_reg_LuxR_C"/>
</dbReference>
<dbReference type="SMART" id="SM00421">
    <property type="entry name" value="HTH_LUXR"/>
    <property type="match status" value="1"/>
</dbReference>
<dbReference type="InterPro" id="IPR016032">
    <property type="entry name" value="Sig_transdc_resp-reg_C-effctor"/>
</dbReference>
<keyword evidence="2" id="KW-0238">DNA-binding</keyword>
<evidence type="ECO:0000259" key="5">
    <source>
        <dbReference type="PROSITE" id="PS50043"/>
    </source>
</evidence>
<reference evidence="6 7" key="1">
    <citation type="submission" date="2020-06" db="EMBL/GenBank/DDBJ databases">
        <title>Actinomadura xiongansis sp. nov., isolated from soil of Baiyangdian.</title>
        <authorList>
            <person name="Zhang X."/>
        </authorList>
    </citation>
    <scope>NUCLEOTIDE SEQUENCE [LARGE SCALE GENOMIC DNA]</scope>
    <source>
        <strain evidence="6 7">HBUM206468</strain>
    </source>
</reference>
<evidence type="ECO:0000313" key="6">
    <source>
        <dbReference type="EMBL" id="MBC6464277.1"/>
    </source>
</evidence>
<feature type="domain" description="HTH luxR-type" evidence="5">
    <location>
        <begin position="43"/>
        <end position="108"/>
    </location>
</feature>
<sequence>MHADLTPEQKTLIAEYKQQHRGSRQASPIRRGYRRLPSTVDRRAQPGQPLTDTEADIIRRLAAGAYDGEIAEALEISGRHYRRHVVAAQRKLGARTRAHAVALAAAVGLIELTSDDHPLRRPPMPDDLTEMRDRMARALAQPIYGRDDPSWPLLEVCQPYADAVMAVVGPELERARHDAARILQIVSDWCTEANNIGGVDATDLAWRLETAGYMLPDEEIPHA</sequence>
<dbReference type="SUPFAM" id="SSF46894">
    <property type="entry name" value="C-terminal effector domain of the bipartite response regulators"/>
    <property type="match status" value="1"/>
</dbReference>
<comment type="caution">
    <text evidence="6">The sequence shown here is derived from an EMBL/GenBank/DDBJ whole genome shotgun (WGS) entry which is preliminary data.</text>
</comment>
<dbReference type="Proteomes" id="UP000805614">
    <property type="component" value="Unassembled WGS sequence"/>
</dbReference>
<keyword evidence="7" id="KW-1185">Reference proteome</keyword>
<gene>
    <name evidence="6" type="ORF">HKK74_02000</name>
</gene>
<evidence type="ECO:0000313" key="7">
    <source>
        <dbReference type="Proteomes" id="UP000805614"/>
    </source>
</evidence>
<dbReference type="Gene3D" id="1.10.10.10">
    <property type="entry name" value="Winged helix-like DNA-binding domain superfamily/Winged helix DNA-binding domain"/>
    <property type="match status" value="1"/>
</dbReference>
<feature type="region of interest" description="Disordered" evidence="4">
    <location>
        <begin position="17"/>
        <end position="50"/>
    </location>
</feature>
<dbReference type="PANTHER" id="PTHR44688:SF16">
    <property type="entry name" value="DNA-BINDING TRANSCRIPTIONAL ACTIVATOR DEVR_DOSR"/>
    <property type="match status" value="1"/>
</dbReference>
<name>A0ABR7LIE4_9ACTN</name>
<organism evidence="6 7">
    <name type="scientific">Actinomadura alba</name>
    <dbReference type="NCBI Taxonomy" id="406431"/>
    <lineage>
        <taxon>Bacteria</taxon>
        <taxon>Bacillati</taxon>
        <taxon>Actinomycetota</taxon>
        <taxon>Actinomycetes</taxon>
        <taxon>Streptosporangiales</taxon>
        <taxon>Thermomonosporaceae</taxon>
        <taxon>Actinomadura</taxon>
    </lineage>
</organism>
<evidence type="ECO:0000256" key="2">
    <source>
        <dbReference type="ARBA" id="ARBA00023125"/>
    </source>
</evidence>
<evidence type="ECO:0000256" key="1">
    <source>
        <dbReference type="ARBA" id="ARBA00023015"/>
    </source>
</evidence>
<accession>A0ABR7LIE4</accession>
<dbReference type="RefSeq" id="WP_187241211.1">
    <property type="nucleotide sequence ID" value="NZ_BAAAOK010000011.1"/>
</dbReference>
<keyword evidence="3" id="KW-0804">Transcription</keyword>
<dbReference type="PROSITE" id="PS50043">
    <property type="entry name" value="HTH_LUXR_2"/>
    <property type="match status" value="1"/>
</dbReference>
<proteinExistence type="predicted"/>